<feature type="transmembrane region" description="Helical" evidence="7">
    <location>
        <begin position="282"/>
        <end position="303"/>
    </location>
</feature>
<dbReference type="InParanoid" id="Q00SS2"/>
<dbReference type="GO" id="GO:0016746">
    <property type="term" value="F:acyltransferase activity"/>
    <property type="evidence" value="ECO:0007669"/>
    <property type="project" value="UniProtKB-KW"/>
</dbReference>
<proteinExistence type="predicted"/>
<comment type="caution">
    <text evidence="8">The sequence shown here is derived from an EMBL/GenBank/DDBJ whole genome shotgun (WGS) entry which is preliminary data.</text>
</comment>
<dbReference type="EMBL" id="CAID01000018">
    <property type="protein sequence ID" value="CAL58542.1"/>
    <property type="molecule type" value="Genomic_DNA"/>
</dbReference>
<dbReference type="FunCoup" id="Q00SS2">
    <property type="interactions" value="1501"/>
</dbReference>
<evidence type="ECO:0000256" key="4">
    <source>
        <dbReference type="ARBA" id="ARBA00022989"/>
    </source>
</evidence>
<dbReference type="Proteomes" id="UP000009170">
    <property type="component" value="Unassembled WGS sequence"/>
</dbReference>
<accession>Q00SS2</accession>
<evidence type="ECO:0000256" key="3">
    <source>
        <dbReference type="ARBA" id="ARBA00022692"/>
    </source>
</evidence>
<dbReference type="InterPro" id="IPR004299">
    <property type="entry name" value="MBOAT_fam"/>
</dbReference>
<dbReference type="STRING" id="70448.Q00SS2"/>
<keyword evidence="4 7" id="KW-1133">Transmembrane helix</keyword>
<evidence type="ECO:0000256" key="7">
    <source>
        <dbReference type="SAM" id="Phobius"/>
    </source>
</evidence>
<organism evidence="8 9">
    <name type="scientific">Ostreococcus tauri</name>
    <name type="common">Marine green alga</name>
    <dbReference type="NCBI Taxonomy" id="70448"/>
    <lineage>
        <taxon>Eukaryota</taxon>
        <taxon>Viridiplantae</taxon>
        <taxon>Chlorophyta</taxon>
        <taxon>Mamiellophyceae</taxon>
        <taxon>Mamiellales</taxon>
        <taxon>Bathycoccaceae</taxon>
        <taxon>Ostreococcus</taxon>
    </lineage>
</organism>
<feature type="transmembrane region" description="Helical" evidence="7">
    <location>
        <begin position="447"/>
        <end position="466"/>
    </location>
</feature>
<evidence type="ECO:0000256" key="1">
    <source>
        <dbReference type="ARBA" id="ARBA00004141"/>
    </source>
</evidence>
<dbReference type="KEGG" id="ota:OT_ostta18g00810"/>
<reference evidence="9" key="1">
    <citation type="journal article" date="2006" name="Proc. Natl. Acad. Sci. U.S.A.">
        <title>Genome analysis of the smallest free-living eukaryote Ostreococcus tauri unveils many unique features.</title>
        <authorList>
            <person name="Derelle E."/>
            <person name="Ferraz C."/>
            <person name="Rombauts S."/>
            <person name="Rouze P."/>
            <person name="Worden A.Z."/>
            <person name="Robbens S."/>
            <person name="Partensky F."/>
            <person name="Degroeve S."/>
            <person name="Echeynie S."/>
            <person name="Cooke R."/>
            <person name="Saeys Y."/>
            <person name="Wuyts J."/>
            <person name="Jabbari K."/>
            <person name="Bowler C."/>
            <person name="Panaud O."/>
            <person name="Piegu B."/>
            <person name="Ball S.G."/>
            <person name="Ral J.-P."/>
            <person name="Bouget F.-Y."/>
            <person name="Piganeau G."/>
            <person name="De Baets B."/>
            <person name="Picard A."/>
            <person name="Delseny M."/>
            <person name="Demaille J."/>
            <person name="Van de Peer Y."/>
            <person name="Moreau H."/>
        </authorList>
    </citation>
    <scope>NUCLEOTIDE SEQUENCE [LARGE SCALE GENOMIC DNA]</scope>
    <source>
        <strain evidence="9">OTTH 0595 / CCAP 157/2 / RCC745</strain>
    </source>
</reference>
<dbReference type="GO" id="GO:0030258">
    <property type="term" value="P:lipid modification"/>
    <property type="evidence" value="ECO:0007669"/>
    <property type="project" value="TreeGrafter"/>
</dbReference>
<dbReference type="Pfam" id="PF03062">
    <property type="entry name" value="MBOAT"/>
    <property type="match status" value="1"/>
</dbReference>
<gene>
    <name evidence="8" type="ORF">OT_ostta18g00810</name>
</gene>
<feature type="transmembrane region" description="Helical" evidence="7">
    <location>
        <begin position="32"/>
        <end position="53"/>
    </location>
</feature>
<feature type="transmembrane region" description="Helical" evidence="7">
    <location>
        <begin position="415"/>
        <end position="435"/>
    </location>
</feature>
<dbReference type="InterPro" id="IPR049941">
    <property type="entry name" value="LPLAT_7/PORCN-like"/>
</dbReference>
<feature type="transmembrane region" description="Helical" evidence="7">
    <location>
        <begin position="65"/>
        <end position="81"/>
    </location>
</feature>
<dbReference type="PANTHER" id="PTHR13906:SF4">
    <property type="entry name" value="LYSOPHOSPHOLIPID ACYLTRANSFERASE 6"/>
    <property type="match status" value="1"/>
</dbReference>
<dbReference type="OMA" id="WHGTRPG"/>
<dbReference type="GO" id="GO:0005783">
    <property type="term" value="C:endoplasmic reticulum"/>
    <property type="evidence" value="ECO:0007669"/>
    <property type="project" value="TreeGrafter"/>
</dbReference>
<comment type="subcellular location">
    <subcellularLocation>
        <location evidence="1">Membrane</location>
        <topology evidence="1">Multi-pass membrane protein</topology>
    </subcellularLocation>
</comment>
<keyword evidence="6" id="KW-0012">Acyltransferase</keyword>
<keyword evidence="9" id="KW-1185">Reference proteome</keyword>
<keyword evidence="5 7" id="KW-0472">Membrane</keyword>
<dbReference type="GeneID" id="9838294"/>
<protein>
    <submittedName>
        <fullName evidence="8">Membrane bound O-acyl transferase, MBOAT</fullName>
    </submittedName>
</protein>
<dbReference type="GO" id="GO:0008654">
    <property type="term" value="P:phospholipid biosynthetic process"/>
    <property type="evidence" value="ECO:0007669"/>
    <property type="project" value="TreeGrafter"/>
</dbReference>
<evidence type="ECO:0000313" key="9">
    <source>
        <dbReference type="Proteomes" id="UP000009170"/>
    </source>
</evidence>
<dbReference type="GO" id="GO:0019432">
    <property type="term" value="P:triglyceride biosynthetic process"/>
    <property type="evidence" value="ECO:0007669"/>
    <property type="project" value="TreeGrafter"/>
</dbReference>
<dbReference type="PANTHER" id="PTHR13906">
    <property type="entry name" value="PORCUPINE"/>
    <property type="match status" value="1"/>
</dbReference>
<dbReference type="GO" id="GO:0016020">
    <property type="term" value="C:membrane"/>
    <property type="evidence" value="ECO:0007669"/>
    <property type="project" value="UniProtKB-SubCell"/>
</dbReference>
<name>Q00SS2_OSTTA</name>
<evidence type="ECO:0000256" key="2">
    <source>
        <dbReference type="ARBA" id="ARBA00022679"/>
    </source>
</evidence>
<dbReference type="AlphaFoldDB" id="Q00SS2"/>
<reference evidence="8 9" key="2">
    <citation type="journal article" date="2014" name="BMC Genomics">
        <title>An improved genome of the model marine alga Ostreococcus tauri unfolds by assessing Illumina de novo assemblies.</title>
        <authorList>
            <person name="Blanc-Mathieu R."/>
            <person name="Verhelst B."/>
            <person name="Derelle E."/>
            <person name="Rombauts S."/>
            <person name="Bouget F.Y."/>
            <person name="Carre I."/>
            <person name="Chateau A."/>
            <person name="Eyre-Walker A."/>
            <person name="Grimsley N."/>
            <person name="Moreau H."/>
            <person name="Piegu B."/>
            <person name="Rivals E."/>
            <person name="Schackwitz W."/>
            <person name="Van de Peer Y."/>
            <person name="Piganeau G."/>
        </authorList>
    </citation>
    <scope>NUCLEOTIDE SEQUENCE [LARGE SCALE GENOMIC DNA]</scope>
    <source>
        <strain evidence="9">OTTH 0595 / CCAP 157/2 / RCC745</strain>
    </source>
</reference>
<feature type="transmembrane region" description="Helical" evidence="7">
    <location>
        <begin position="93"/>
        <end position="118"/>
    </location>
</feature>
<feature type="transmembrane region" description="Helical" evidence="7">
    <location>
        <begin position="372"/>
        <end position="394"/>
    </location>
</feature>
<evidence type="ECO:0000313" key="8">
    <source>
        <dbReference type="EMBL" id="CAL58542.1"/>
    </source>
</evidence>
<evidence type="ECO:0000256" key="5">
    <source>
        <dbReference type="ARBA" id="ARBA00023136"/>
    </source>
</evidence>
<sequence>MDAALDAALARWDDVVREVSIALALPRGSTMFLLGLALAPVFGFGFPTIDWICGDDRARRAMCRSVYALLAGVALSLMSFGRQTVVCAHFGAVAYAVMALARRRCGVVVFLGSFAYLIRFHVMADTANTWKAGEVDISGLLMVMTLKVTACAMNYQDGATVAASEMTEHQHRRHLKTLPNVLDYASWLMFPCTLVSGPAVEFRDYSDWLNGRGVWSGEAPSRVAATAKKFFGAATCVALFQVLSVKYTLESVYLAPNWLTDYSFLERVWHMNVMGQTNRFKYYFVWMMADFAATVSGLGFSGYDAKGVARFDTAANIHPLGCERAITLNSFPLSWNVKTGQWLRHYVYDRVTPKGKKPGLLQLLITQIVSGLWHGLYAGYWLFFVSSAFALNAGRLMYRWRSRRVPESLRIFVDVPLWLATQMTINYLVSAFMLVEYKSCMDAWASVHYIAHVGIVVMSVFGVVFAPKSSKPKTA</sequence>
<evidence type="ECO:0000256" key="6">
    <source>
        <dbReference type="ARBA" id="ARBA00023315"/>
    </source>
</evidence>
<dbReference type="OrthoDB" id="286734at2759"/>
<keyword evidence="2 8" id="KW-0808">Transferase</keyword>
<dbReference type="RefSeq" id="XP_003084126.1">
    <property type="nucleotide sequence ID" value="XM_003084078.1"/>
</dbReference>
<keyword evidence="3 7" id="KW-0812">Transmembrane</keyword>